<dbReference type="PANTHER" id="PTHR33281:SF19">
    <property type="entry name" value="VOLTAGE-DEPENDENT ANION CHANNEL-FORMING PROTEIN YNEE"/>
    <property type="match status" value="1"/>
</dbReference>
<reference evidence="9 10" key="1">
    <citation type="submission" date="2016-09" db="EMBL/GenBank/DDBJ databases">
        <title>Extensive genetic diversity and differential bi-allelic expression allows diatom success in the polar Southern Ocean.</title>
        <authorList>
            <consortium name="DOE Joint Genome Institute"/>
            <person name="Mock T."/>
            <person name="Otillar R.P."/>
            <person name="Strauss J."/>
            <person name="Dupont C."/>
            <person name="Frickenhaus S."/>
            <person name="Maumus F."/>
            <person name="Mcmullan M."/>
            <person name="Sanges R."/>
            <person name="Schmutz J."/>
            <person name="Toseland A."/>
            <person name="Valas R."/>
            <person name="Veluchamy A."/>
            <person name="Ward B.J."/>
            <person name="Allen A."/>
            <person name="Barry K."/>
            <person name="Falciatore A."/>
            <person name="Ferrante M."/>
            <person name="Fortunato A.E."/>
            <person name="Gloeckner G."/>
            <person name="Gruber A."/>
            <person name="Hipkin R."/>
            <person name="Janech M."/>
            <person name="Kroth P."/>
            <person name="Leese F."/>
            <person name="Lindquist E."/>
            <person name="Lyon B.R."/>
            <person name="Martin J."/>
            <person name="Mayer C."/>
            <person name="Parker M."/>
            <person name="Quesneville H."/>
            <person name="Raymond J."/>
            <person name="Uhlig C."/>
            <person name="Valentin K.U."/>
            <person name="Worden A.Z."/>
            <person name="Armbrust E.V."/>
            <person name="Bowler C."/>
            <person name="Green B."/>
            <person name="Moulton V."/>
            <person name="Van Oosterhout C."/>
            <person name="Grigoriev I."/>
        </authorList>
    </citation>
    <scope>NUCLEOTIDE SEQUENCE [LARGE SCALE GENOMIC DNA]</scope>
    <source>
        <strain evidence="9 10">CCMP1102</strain>
    </source>
</reference>
<dbReference type="AlphaFoldDB" id="A0A1E7FNV3"/>
<keyword evidence="5" id="KW-1133">Transmembrane helix</keyword>
<evidence type="ECO:0000256" key="5">
    <source>
        <dbReference type="ARBA" id="ARBA00022989"/>
    </source>
</evidence>
<feature type="region of interest" description="Disordered" evidence="8">
    <location>
        <begin position="423"/>
        <end position="485"/>
    </location>
</feature>
<feature type="region of interest" description="Disordered" evidence="8">
    <location>
        <begin position="1"/>
        <end position="46"/>
    </location>
</feature>
<keyword evidence="6" id="KW-0406">Ion transport</keyword>
<feature type="compositionally biased region" description="Polar residues" evidence="8">
    <location>
        <begin position="443"/>
        <end position="454"/>
    </location>
</feature>
<keyword evidence="10" id="KW-1185">Reference proteome</keyword>
<evidence type="ECO:0000313" key="9">
    <source>
        <dbReference type="EMBL" id="OEU19838.1"/>
    </source>
</evidence>
<evidence type="ECO:0000313" key="10">
    <source>
        <dbReference type="Proteomes" id="UP000095751"/>
    </source>
</evidence>
<name>A0A1E7FNV3_9STRA</name>
<dbReference type="Proteomes" id="UP000095751">
    <property type="component" value="Unassembled WGS sequence"/>
</dbReference>
<keyword evidence="3" id="KW-1003">Cell membrane</keyword>
<evidence type="ECO:0000256" key="8">
    <source>
        <dbReference type="SAM" id="MobiDB-lite"/>
    </source>
</evidence>
<accession>A0A1E7FNV3</accession>
<keyword evidence="7" id="KW-0472">Membrane</keyword>
<evidence type="ECO:0000256" key="7">
    <source>
        <dbReference type="ARBA" id="ARBA00023136"/>
    </source>
</evidence>
<dbReference type="InParanoid" id="A0A1E7FNV3"/>
<dbReference type="KEGG" id="fcy:FRACYDRAFT_182024"/>
<evidence type="ECO:0000256" key="6">
    <source>
        <dbReference type="ARBA" id="ARBA00023065"/>
    </source>
</evidence>
<feature type="compositionally biased region" description="Acidic residues" evidence="8">
    <location>
        <begin position="457"/>
        <end position="473"/>
    </location>
</feature>
<organism evidence="9 10">
    <name type="scientific">Fragilariopsis cylindrus CCMP1102</name>
    <dbReference type="NCBI Taxonomy" id="635003"/>
    <lineage>
        <taxon>Eukaryota</taxon>
        <taxon>Sar</taxon>
        <taxon>Stramenopiles</taxon>
        <taxon>Ochrophyta</taxon>
        <taxon>Bacillariophyta</taxon>
        <taxon>Bacillariophyceae</taxon>
        <taxon>Bacillariophycidae</taxon>
        <taxon>Bacillariales</taxon>
        <taxon>Bacillariaceae</taxon>
        <taxon>Fragilariopsis</taxon>
    </lineage>
</organism>
<evidence type="ECO:0000256" key="2">
    <source>
        <dbReference type="ARBA" id="ARBA00022448"/>
    </source>
</evidence>
<dbReference type="GO" id="GO:0005886">
    <property type="term" value="C:plasma membrane"/>
    <property type="evidence" value="ECO:0007669"/>
    <property type="project" value="UniProtKB-SubCell"/>
</dbReference>
<evidence type="ECO:0000256" key="3">
    <source>
        <dbReference type="ARBA" id="ARBA00022475"/>
    </source>
</evidence>
<dbReference type="InterPro" id="IPR044669">
    <property type="entry name" value="YneE/VCCN1/2-like"/>
</dbReference>
<keyword evidence="4" id="KW-0812">Transmembrane</keyword>
<sequence length="527" mass="60595">MKKQNTSQKEASKKKKGSGGGGEDDEAERSRWVAWMTRGTKSSKPRHFDEVKMREAEELGGVPRTDRYSSCDWFHNTLSLPNSAILKAIRGPVLFMSCWAGFLSVLYRHLSITNHPAAKLMCLSSTPHSLMSSALSLLLVFKTNSAYQRFAEGRKIWEDIINNARDMYRMLNLYENEMGRAKRRRIQRLLAAFPYLLRHRIRPNLIMYRVDDEENVRNPEHSIVLYQDKARNDLDPEAAAVATQEENEGKSRRKRRPLYWVDKRTLPWRLLPQDALEPCARSQNRPLWVCDRMAHELRSIPDGPCFTSRERLTIIGKVEKLSNSIGSCERIHQTAVPLNYARHSLRALSIWLFTLPFCLVSSLELVTAPAVFIVSWLMFGIYEIGYSIEDPFQGTLRLSVLCDTIRRDVLADELIRSTAFENNDEDTVSSSSSSSSTDKKYASEQQMFQEQPKTNDNDQDLQEEEEEDDEVEYDQSSPVVKESRNVLKIDKTQTVKKKKKKTNGGTVVEELPILPSKEAIWREGKRP</sequence>
<dbReference type="EMBL" id="KV784355">
    <property type="protein sequence ID" value="OEU19838.1"/>
    <property type="molecule type" value="Genomic_DNA"/>
</dbReference>
<comment type="subcellular location">
    <subcellularLocation>
        <location evidence="1">Cell membrane</location>
        <topology evidence="1">Multi-pass membrane protein</topology>
    </subcellularLocation>
</comment>
<evidence type="ECO:0000256" key="4">
    <source>
        <dbReference type="ARBA" id="ARBA00022692"/>
    </source>
</evidence>
<evidence type="ECO:0000256" key="1">
    <source>
        <dbReference type="ARBA" id="ARBA00004651"/>
    </source>
</evidence>
<proteinExistence type="predicted"/>
<dbReference type="GO" id="GO:0005254">
    <property type="term" value="F:chloride channel activity"/>
    <property type="evidence" value="ECO:0007669"/>
    <property type="project" value="InterPro"/>
</dbReference>
<dbReference type="PANTHER" id="PTHR33281">
    <property type="entry name" value="UPF0187 PROTEIN YNEE"/>
    <property type="match status" value="1"/>
</dbReference>
<keyword evidence="2" id="KW-0813">Transport</keyword>
<dbReference type="OrthoDB" id="1368at2759"/>
<gene>
    <name evidence="9" type="ORF">FRACYDRAFT_182024</name>
</gene>
<protein>
    <submittedName>
        <fullName evidence="9">Uncharacterized protein</fullName>
    </submittedName>
</protein>
<dbReference type="Pfam" id="PF25539">
    <property type="entry name" value="Bestrophin_2"/>
    <property type="match status" value="1"/>
</dbReference>